<organism evidence="1 2">
    <name type="scientific">Pseudovibrio brasiliensis</name>
    <dbReference type="NCBI Taxonomy" id="1898042"/>
    <lineage>
        <taxon>Bacteria</taxon>
        <taxon>Pseudomonadati</taxon>
        <taxon>Pseudomonadota</taxon>
        <taxon>Alphaproteobacteria</taxon>
        <taxon>Hyphomicrobiales</taxon>
        <taxon>Stappiaceae</taxon>
        <taxon>Pseudovibrio</taxon>
    </lineage>
</organism>
<dbReference type="RefSeq" id="WP_075701430.1">
    <property type="nucleotide sequence ID" value="NZ_CP074129.1"/>
</dbReference>
<gene>
    <name evidence="1" type="ORF">KGB56_26430</name>
</gene>
<name>A0ABX8AVD6_9HYPH</name>
<reference evidence="1 2" key="1">
    <citation type="journal article" date="2021" name="Angew. Chem. Int. Ed. Engl.">
        <title>A novel family of nonribosomal peptides modulate collective behavior in Pseudovibrio bacteria isolated from marine sponges.</title>
        <authorList>
            <person name="Ioca L.P."/>
            <person name="Dai Y."/>
            <person name="Kunakom S."/>
            <person name="Diaz-Espinosa J."/>
            <person name="Krunic A."/>
            <person name="Crnkovic C.M."/>
            <person name="Orjala J."/>
            <person name="Sanchez L.M."/>
            <person name="Ferreira A.G."/>
            <person name="Berlinck R.G.S."/>
            <person name="Eustaquio A.S."/>
        </authorList>
    </citation>
    <scope>NUCLEOTIDE SEQUENCE [LARGE SCALE GENOMIC DNA]</scope>
    <source>
        <strain evidence="1 2">Ab134</strain>
        <plasmid evidence="1 2">pAb134-03</plasmid>
    </source>
</reference>
<geneLocation type="plasmid" evidence="1 2">
    <name>pAb134-03</name>
</geneLocation>
<evidence type="ECO:0000313" key="1">
    <source>
        <dbReference type="EMBL" id="QUS59029.1"/>
    </source>
</evidence>
<keyword evidence="2" id="KW-1185">Reference proteome</keyword>
<evidence type="ECO:0000313" key="2">
    <source>
        <dbReference type="Proteomes" id="UP000680706"/>
    </source>
</evidence>
<dbReference type="EMBL" id="CP074129">
    <property type="protein sequence ID" value="QUS59029.1"/>
    <property type="molecule type" value="Genomic_DNA"/>
</dbReference>
<protein>
    <submittedName>
        <fullName evidence="1">Uncharacterized protein</fullName>
    </submittedName>
</protein>
<accession>A0ABX8AVD6</accession>
<keyword evidence="1" id="KW-0614">Plasmid</keyword>
<dbReference type="Proteomes" id="UP000680706">
    <property type="component" value="Plasmid pAb134-03"/>
</dbReference>
<proteinExistence type="predicted"/>
<sequence length="179" mass="20950">MGEAKQKREKLKIQYLNELDEWSFDPSDWERQMVKEILDLPTVKVTRYPKDVLEWMRMPPRQCHANARFMEENASPSDRIKQVAGWWILEGNLVLHSVINQAGQYACVTPLLYDDNQTFEFIPDPEIKWRNDGDYRTAFRGGQEIGKGLRINPEASLKRISHIRAKLDAGLDIYEAMRL</sequence>